<sequence length="221" mass="25644">MKQKRRKMMLNGEHEEDLLPEVGQPTANGRYIGNKQREDITLPAMISAPIADSKFTAKMGEGRKRSTGYGRAQPTVDSRSQFQQRPPSALREAFKRFKDRKDEFRHRLGNSRDELKRFYIIIKLPTIDSKLHPTVPDRPRDKNEDFEEYTLILVKINIGFRAIVFLRFLLSSWEGVLPLTIGFMLLSSSYVLDVNLQLIANLIQHLPKITFFDEELLLKIL</sequence>
<reference evidence="2" key="1">
    <citation type="journal article" date="2023" name="Nat. Plants">
        <title>Single-cell RNA sequencing provides a high-resolution roadmap for understanding the multicellular compartmentation of specialized metabolism.</title>
        <authorList>
            <person name="Sun S."/>
            <person name="Shen X."/>
            <person name="Li Y."/>
            <person name="Li Y."/>
            <person name="Wang S."/>
            <person name="Li R."/>
            <person name="Zhang H."/>
            <person name="Shen G."/>
            <person name="Guo B."/>
            <person name="Wei J."/>
            <person name="Xu J."/>
            <person name="St-Pierre B."/>
            <person name="Chen S."/>
            <person name="Sun C."/>
        </authorList>
    </citation>
    <scope>NUCLEOTIDE SEQUENCE [LARGE SCALE GENOMIC DNA]</scope>
</reference>
<comment type="caution">
    <text evidence="1">The sequence shown here is derived from an EMBL/GenBank/DDBJ whole genome shotgun (WGS) entry which is preliminary data.</text>
</comment>
<organism evidence="1 2">
    <name type="scientific">Catharanthus roseus</name>
    <name type="common">Madagascar periwinkle</name>
    <name type="synonym">Vinca rosea</name>
    <dbReference type="NCBI Taxonomy" id="4058"/>
    <lineage>
        <taxon>Eukaryota</taxon>
        <taxon>Viridiplantae</taxon>
        <taxon>Streptophyta</taxon>
        <taxon>Embryophyta</taxon>
        <taxon>Tracheophyta</taxon>
        <taxon>Spermatophyta</taxon>
        <taxon>Magnoliopsida</taxon>
        <taxon>eudicotyledons</taxon>
        <taxon>Gunneridae</taxon>
        <taxon>Pentapetalae</taxon>
        <taxon>asterids</taxon>
        <taxon>lamiids</taxon>
        <taxon>Gentianales</taxon>
        <taxon>Apocynaceae</taxon>
        <taxon>Rauvolfioideae</taxon>
        <taxon>Vinceae</taxon>
        <taxon>Catharanthinae</taxon>
        <taxon>Catharanthus</taxon>
    </lineage>
</organism>
<keyword evidence="2" id="KW-1185">Reference proteome</keyword>
<evidence type="ECO:0000313" key="1">
    <source>
        <dbReference type="EMBL" id="KAI5672872.1"/>
    </source>
</evidence>
<accession>A0ACC0BJW4</accession>
<dbReference type="EMBL" id="CM044703">
    <property type="protein sequence ID" value="KAI5672872.1"/>
    <property type="molecule type" value="Genomic_DNA"/>
</dbReference>
<dbReference type="Proteomes" id="UP001060085">
    <property type="component" value="Linkage Group LG03"/>
</dbReference>
<gene>
    <name evidence="1" type="ORF">M9H77_13236</name>
</gene>
<protein>
    <submittedName>
        <fullName evidence="1">Uncharacterized protein</fullName>
    </submittedName>
</protein>
<proteinExistence type="predicted"/>
<name>A0ACC0BJW4_CATRO</name>
<evidence type="ECO:0000313" key="2">
    <source>
        <dbReference type="Proteomes" id="UP001060085"/>
    </source>
</evidence>